<dbReference type="PANTHER" id="PTHR34700:SF4">
    <property type="entry name" value="PHAGE-LIKE ELEMENT PBSX PROTEIN XKDP"/>
    <property type="match status" value="1"/>
</dbReference>
<dbReference type="InterPro" id="IPR036779">
    <property type="entry name" value="LysM_dom_sf"/>
</dbReference>
<dbReference type="InterPro" id="IPR018392">
    <property type="entry name" value="LysM"/>
</dbReference>
<dbReference type="Gene3D" id="3.10.350.10">
    <property type="entry name" value="LysM domain"/>
    <property type="match status" value="1"/>
</dbReference>
<gene>
    <name evidence="2" type="ORF">ERS852491_00276</name>
</gene>
<proteinExistence type="predicted"/>
<dbReference type="SUPFAM" id="SSF54106">
    <property type="entry name" value="LysM domain"/>
    <property type="match status" value="1"/>
</dbReference>
<reference evidence="2 3" key="1">
    <citation type="submission" date="2015-09" db="EMBL/GenBank/DDBJ databases">
        <authorList>
            <consortium name="Pathogen Informatics"/>
        </authorList>
    </citation>
    <scope>NUCLEOTIDE SEQUENCE [LARGE SCALE GENOMIC DNA]</scope>
    <source>
        <strain evidence="2 3">2789STDY5834876</strain>
    </source>
</reference>
<dbReference type="EMBL" id="CYZU01000002">
    <property type="protein sequence ID" value="CUN70436.1"/>
    <property type="molecule type" value="Genomic_DNA"/>
</dbReference>
<feature type="domain" description="LysM" evidence="1">
    <location>
        <begin position="164"/>
        <end position="226"/>
    </location>
</feature>
<evidence type="ECO:0000313" key="3">
    <source>
        <dbReference type="Proteomes" id="UP000095544"/>
    </source>
</evidence>
<dbReference type="RefSeq" id="WP_018595918.1">
    <property type="nucleotide sequence ID" value="NZ_CYZU01000002.1"/>
</dbReference>
<sequence>MDIYLSEVANKSSDFTFPALPEKIKTKFGTRYQTYEIIGKGTVKIPKGLEADTISWDGIFYGKSKRREVMIREWTAPSQCINTLRRWMKNGTVLRLLVTGTTINYDVTISEFEPDEVGAYGNIEYSISFVINKELKVYTTSELKIAAFVKKTVPRPTPAPSSSRSYTVVSGDNLWAIARKFYGGSGSDWKKIYDANQTVIESTARKYGKANSNNGWWIYPGTVFTIP</sequence>
<dbReference type="Proteomes" id="UP000095544">
    <property type="component" value="Unassembled WGS sequence"/>
</dbReference>
<dbReference type="InterPro" id="IPR052196">
    <property type="entry name" value="Bact_Kbp"/>
</dbReference>
<dbReference type="CDD" id="cd00118">
    <property type="entry name" value="LysM"/>
    <property type="match status" value="1"/>
</dbReference>
<dbReference type="AlphaFoldDB" id="A0A173Z4P8"/>
<evidence type="ECO:0000259" key="1">
    <source>
        <dbReference type="PROSITE" id="PS51782"/>
    </source>
</evidence>
<dbReference type="PROSITE" id="PS51782">
    <property type="entry name" value="LYSM"/>
    <property type="match status" value="1"/>
</dbReference>
<dbReference type="PANTHER" id="PTHR34700">
    <property type="entry name" value="POTASSIUM BINDING PROTEIN KBP"/>
    <property type="match status" value="1"/>
</dbReference>
<name>A0A173Z4P8_9FIRM</name>
<dbReference type="STRING" id="39482.ERS852491_00276"/>
<dbReference type="Pfam" id="PF01476">
    <property type="entry name" value="LysM"/>
    <property type="match status" value="1"/>
</dbReference>
<dbReference type="OrthoDB" id="9815473at2"/>
<organism evidence="2 3">
    <name type="scientific">Faecalicatena contorta</name>
    <dbReference type="NCBI Taxonomy" id="39482"/>
    <lineage>
        <taxon>Bacteria</taxon>
        <taxon>Bacillati</taxon>
        <taxon>Bacillota</taxon>
        <taxon>Clostridia</taxon>
        <taxon>Lachnospirales</taxon>
        <taxon>Lachnospiraceae</taxon>
        <taxon>Faecalicatena</taxon>
    </lineage>
</organism>
<protein>
    <submittedName>
        <fullName evidence="2">LysM domain/BON superfamily protein</fullName>
    </submittedName>
</protein>
<evidence type="ECO:0000313" key="2">
    <source>
        <dbReference type="EMBL" id="CUN70436.1"/>
    </source>
</evidence>
<dbReference type="GeneID" id="75051325"/>
<dbReference type="SMART" id="SM00257">
    <property type="entry name" value="LysM"/>
    <property type="match status" value="1"/>
</dbReference>
<accession>A0A173Z4P8</accession>